<keyword evidence="4" id="KW-1185">Reference proteome</keyword>
<dbReference type="EMBL" id="AP023213">
    <property type="protein sequence ID" value="BCG47964.1"/>
    <property type="molecule type" value="Genomic_DNA"/>
</dbReference>
<accession>A0A6S6M8A2</accession>
<sequence>MTTRVVNQILASTLELRNERIQQATSLVNQTKDLFDLCGNPELKTLYSRFDNLLKGLESSQVRLAFIGEFSRGKSSLVNSLLGVQLLQEALEQTTAINTFIHALPPQEDTPFVIIHFKEELDRPPLRLPWNDDQVLKKWGTELVTEHRDARLEVDRIEAFTRHPLLDKGLILVDTPGLQGVLKHHHDITMEAIDRAHIAVWVQSTTQLGGAETEWRFLRETVRRNFNKFITVVNMWDKVLEAQDAQDKNVSREELDTRKMEVVRHNFRTQLDATPEELAVLTSRRNLMGVSALWGRDPDPDKRRLSRIDELAERIAEICTGEEAQQEILRRPLATLGDIQTTLLATVQDEIRLLESPQDLKEHRRELELLEQEIRNLNLELKNAENETRSEHHNAAMHHARKVRETLVEPLKELRDRVEQYLTPQYVRRQIESSSARGGTCAIGLPESVQEEFERVTKEVDARWELQKSELQSALRDLRTNYQDEMTRRVSEVHNSLDNINISLPNLDISFEIDLVKVVEYQQKAMELQAMKENCERDIADLDADLMQHGENHSRLELARQALERAERNIRNLGPQPSPLQGNRREKVSSGGLYRSAQYANVPYADDSNLRAYQKEREELKEVLAQREKGLELVIEEEFKRSQKRISLKAAQQKVEAELRRLERQEKEYQQKVEADKVQIAEQIYQTLSRRTAGDLTLRIAFLEKHVASAVEKVFSDQLDLLIGCVEEQFVEPLRAKAGQREQSLESIGKGEEEVARRLCLLHEACGRLENVAAQTRAALDQ</sequence>
<dbReference type="KEGG" id="gbn:GEOBRER4_27140"/>
<evidence type="ECO:0000313" key="3">
    <source>
        <dbReference type="EMBL" id="BCG47964.1"/>
    </source>
</evidence>
<evidence type="ECO:0000256" key="1">
    <source>
        <dbReference type="SAM" id="Coils"/>
    </source>
</evidence>
<proteinExistence type="predicted"/>
<dbReference type="PANTHER" id="PTHR43681">
    <property type="entry name" value="TRANSMEMBRANE GTPASE FZO"/>
    <property type="match status" value="1"/>
</dbReference>
<evidence type="ECO:0000313" key="4">
    <source>
        <dbReference type="Proteomes" id="UP000515472"/>
    </source>
</evidence>
<feature type="domain" description="Dynamin N-terminal" evidence="2">
    <location>
        <begin position="64"/>
        <end position="235"/>
    </location>
</feature>
<name>A0A6S6M8A2_9BACT</name>
<feature type="coiled-coil region" evidence="1">
    <location>
        <begin position="353"/>
        <end position="394"/>
    </location>
</feature>
<feature type="coiled-coil region" evidence="1">
    <location>
        <begin position="610"/>
        <end position="679"/>
    </location>
</feature>
<feature type="coiled-coil region" evidence="1">
    <location>
        <begin position="518"/>
        <end position="552"/>
    </location>
</feature>
<protein>
    <recommendedName>
        <fullName evidence="2">Dynamin N-terminal domain-containing protein</fullName>
    </recommendedName>
</protein>
<dbReference type="AlphaFoldDB" id="A0A6S6M8A2"/>
<dbReference type="Pfam" id="PF00350">
    <property type="entry name" value="Dynamin_N"/>
    <property type="match status" value="1"/>
</dbReference>
<dbReference type="SUPFAM" id="SSF52540">
    <property type="entry name" value="P-loop containing nucleoside triphosphate hydrolases"/>
    <property type="match status" value="1"/>
</dbReference>
<dbReference type="InterPro" id="IPR045063">
    <property type="entry name" value="Dynamin_N"/>
</dbReference>
<reference evidence="3 4" key="1">
    <citation type="submission" date="2020-06" db="EMBL/GenBank/DDBJ databases">
        <title>Interaction of electrochemicaly active bacteria, Geobacter bremensis R4 on different carbon anode.</title>
        <authorList>
            <person name="Meng L."/>
            <person name="Yoshida N."/>
        </authorList>
    </citation>
    <scope>NUCLEOTIDE SEQUENCE [LARGE SCALE GENOMIC DNA]</scope>
    <source>
        <strain evidence="3 4">R4</strain>
    </source>
</reference>
<organism evidence="3 4">
    <name type="scientific">Citrifermentans bremense</name>
    <dbReference type="NCBI Taxonomy" id="60035"/>
    <lineage>
        <taxon>Bacteria</taxon>
        <taxon>Pseudomonadati</taxon>
        <taxon>Thermodesulfobacteriota</taxon>
        <taxon>Desulfuromonadia</taxon>
        <taxon>Geobacterales</taxon>
        <taxon>Geobacteraceae</taxon>
        <taxon>Citrifermentans</taxon>
    </lineage>
</organism>
<dbReference type="InterPro" id="IPR027417">
    <property type="entry name" value="P-loop_NTPase"/>
</dbReference>
<gene>
    <name evidence="3" type="ORF">GEOBRER4_n2822</name>
</gene>
<evidence type="ECO:0000259" key="2">
    <source>
        <dbReference type="Pfam" id="PF00350"/>
    </source>
</evidence>
<keyword evidence="1" id="KW-0175">Coiled coil</keyword>
<dbReference type="Gene3D" id="3.40.50.300">
    <property type="entry name" value="P-loop containing nucleotide triphosphate hydrolases"/>
    <property type="match status" value="1"/>
</dbReference>
<dbReference type="RefSeq" id="WP_185242782.1">
    <property type="nucleotide sequence ID" value="NZ_AP023213.1"/>
</dbReference>
<dbReference type="PANTHER" id="PTHR43681:SF1">
    <property type="entry name" value="SARCALUMENIN"/>
    <property type="match status" value="1"/>
</dbReference>
<dbReference type="Proteomes" id="UP000515472">
    <property type="component" value="Chromosome"/>
</dbReference>
<dbReference type="InterPro" id="IPR051943">
    <property type="entry name" value="TRAFAC_Dynamin-like_GTPase"/>
</dbReference>